<proteinExistence type="predicted"/>
<comment type="caution">
    <text evidence="1">The sequence shown here is derived from an EMBL/GenBank/DDBJ whole genome shotgun (WGS) entry which is preliminary data.</text>
</comment>
<evidence type="ECO:0000313" key="2">
    <source>
        <dbReference type="Proteomes" id="UP000295515"/>
    </source>
</evidence>
<dbReference type="AlphaFoldDB" id="A0A4R3YIP5"/>
<dbReference type="EMBL" id="SMCQ01000027">
    <property type="protein sequence ID" value="TCV92267.1"/>
    <property type="molecule type" value="Genomic_DNA"/>
</dbReference>
<dbReference type="GeneID" id="98916513"/>
<dbReference type="Pfam" id="PF20069">
    <property type="entry name" value="DUF6465"/>
    <property type="match status" value="1"/>
</dbReference>
<dbReference type="Proteomes" id="UP000295515">
    <property type="component" value="Unassembled WGS sequence"/>
</dbReference>
<evidence type="ECO:0000313" key="1">
    <source>
        <dbReference type="EMBL" id="TCV92267.1"/>
    </source>
</evidence>
<gene>
    <name evidence="1" type="ORF">EDD60_12712</name>
</gene>
<organism evidence="1 2">
    <name type="scientific">Longibaculum muris</name>
    <dbReference type="NCBI Taxonomy" id="1796628"/>
    <lineage>
        <taxon>Bacteria</taxon>
        <taxon>Bacillati</taxon>
        <taxon>Bacillota</taxon>
        <taxon>Erysipelotrichia</taxon>
        <taxon>Erysipelotrichales</taxon>
        <taxon>Coprobacillaceae</taxon>
        <taxon>Longibaculum</taxon>
    </lineage>
</organism>
<name>A0A4R3YIP5_9FIRM</name>
<reference evidence="1 2" key="1">
    <citation type="submission" date="2019-03" db="EMBL/GenBank/DDBJ databases">
        <title>Genomic Encyclopedia of Type Strains, Phase IV (KMG-IV): sequencing the most valuable type-strain genomes for metagenomic binning, comparative biology and taxonomic classification.</title>
        <authorList>
            <person name="Goeker M."/>
        </authorList>
    </citation>
    <scope>NUCLEOTIDE SEQUENCE [LARGE SCALE GENOMIC DNA]</scope>
    <source>
        <strain evidence="1 2">DSM 29487</strain>
    </source>
</reference>
<keyword evidence="2" id="KW-1185">Reference proteome</keyword>
<accession>A0A4R3YIP5</accession>
<protein>
    <submittedName>
        <fullName evidence="1">Uncharacterized protein</fullName>
    </submittedName>
</protein>
<sequence>MKLKLQVQFNNKNVEATDIEKLVKEDVKSKGVKMTTIDTLEVYYKPEDRSIYYVATTKTGDVVGNKEPLFID</sequence>
<dbReference type="RefSeq" id="WP_066450040.1">
    <property type="nucleotide sequence ID" value="NZ_CAUWFI010000009.1"/>
</dbReference>
<dbReference type="InterPro" id="IPR046313">
    <property type="entry name" value="DUF6465"/>
</dbReference>